<dbReference type="CDD" id="cd00756">
    <property type="entry name" value="MoaE"/>
    <property type="match status" value="1"/>
</dbReference>
<dbReference type="GO" id="GO:0006777">
    <property type="term" value="P:Mo-molybdopterin cofactor biosynthetic process"/>
    <property type="evidence" value="ECO:0007669"/>
    <property type="project" value="InterPro"/>
</dbReference>
<dbReference type="Pfam" id="PF02391">
    <property type="entry name" value="MoaE"/>
    <property type="match status" value="1"/>
</dbReference>
<dbReference type="SUPFAM" id="SSF54690">
    <property type="entry name" value="Molybdopterin synthase subunit MoaE"/>
    <property type="match status" value="1"/>
</dbReference>
<sequence length="144" mass="16835">MLVEIREKSFNAYQEIESFENNLDIKGEYGATASFIGSMRDFNEGREVTSMFLEYYPEMTEKQLNKIANKAKEKWNLLEILLLHRIGHIDIGEHVVLVSIWSEHRKNAFDACRFIMEELKSSAPFWKKEKTNTGEDWVKKNSPG</sequence>
<protein>
    <recommendedName>
        <fullName evidence="2">Molybdopterin synthase catalytic subunit</fullName>
    </recommendedName>
</protein>
<reference evidence="1" key="1">
    <citation type="submission" date="2018-05" db="EMBL/GenBank/DDBJ databases">
        <authorList>
            <person name="Lanie J.A."/>
            <person name="Ng W.-L."/>
            <person name="Kazmierczak K.M."/>
            <person name="Andrzejewski T.M."/>
            <person name="Davidsen T.M."/>
            <person name="Wayne K.J."/>
            <person name="Tettelin H."/>
            <person name="Glass J.I."/>
            <person name="Rusch D."/>
            <person name="Podicherti R."/>
            <person name="Tsui H.-C.T."/>
            <person name="Winkler M.E."/>
        </authorList>
    </citation>
    <scope>NUCLEOTIDE SEQUENCE</scope>
</reference>
<dbReference type="PANTHER" id="PTHR23404">
    <property type="entry name" value="MOLYBDOPTERIN SYNTHASE RELATED"/>
    <property type="match status" value="1"/>
</dbReference>
<name>A0A382BGP7_9ZZZZ</name>
<dbReference type="InterPro" id="IPR003448">
    <property type="entry name" value="Mopterin_biosynth_MoaE"/>
</dbReference>
<evidence type="ECO:0000313" key="1">
    <source>
        <dbReference type="EMBL" id="SVB12988.1"/>
    </source>
</evidence>
<organism evidence="1">
    <name type="scientific">marine metagenome</name>
    <dbReference type="NCBI Taxonomy" id="408172"/>
    <lineage>
        <taxon>unclassified sequences</taxon>
        <taxon>metagenomes</taxon>
        <taxon>ecological metagenomes</taxon>
    </lineage>
</organism>
<dbReference type="Gene3D" id="3.90.1170.40">
    <property type="entry name" value="Molybdopterin biosynthesis MoaE subunit"/>
    <property type="match status" value="1"/>
</dbReference>
<dbReference type="EMBL" id="UINC01029748">
    <property type="protein sequence ID" value="SVB12988.1"/>
    <property type="molecule type" value="Genomic_DNA"/>
</dbReference>
<proteinExistence type="predicted"/>
<evidence type="ECO:0008006" key="2">
    <source>
        <dbReference type="Google" id="ProtNLM"/>
    </source>
</evidence>
<gene>
    <name evidence="1" type="ORF">METZ01_LOCUS165842</name>
</gene>
<accession>A0A382BGP7</accession>
<dbReference type="InterPro" id="IPR036563">
    <property type="entry name" value="MoaE_sf"/>
</dbReference>
<dbReference type="AlphaFoldDB" id="A0A382BGP7"/>